<proteinExistence type="predicted"/>
<reference evidence="3" key="1">
    <citation type="journal article" date="2014" name="Science">
        <title>Ancient hybridizations among the ancestral genomes of bread wheat.</title>
        <authorList>
            <consortium name="International Wheat Genome Sequencing Consortium,"/>
            <person name="Marcussen T."/>
            <person name="Sandve S.R."/>
            <person name="Heier L."/>
            <person name="Spannagl M."/>
            <person name="Pfeifer M."/>
            <person name="Jakobsen K.S."/>
            <person name="Wulff B.B."/>
            <person name="Steuernagel B."/>
            <person name="Mayer K.F."/>
            <person name="Olsen O.A."/>
        </authorList>
    </citation>
    <scope>NUCLEOTIDE SEQUENCE [LARGE SCALE GENOMIC DNA]</scope>
    <source>
        <strain evidence="3">cv. AL8/78</strain>
    </source>
</reference>
<organism evidence="2 3">
    <name type="scientific">Aegilops tauschii subsp. strangulata</name>
    <name type="common">Goatgrass</name>
    <dbReference type="NCBI Taxonomy" id="200361"/>
    <lineage>
        <taxon>Eukaryota</taxon>
        <taxon>Viridiplantae</taxon>
        <taxon>Streptophyta</taxon>
        <taxon>Embryophyta</taxon>
        <taxon>Tracheophyta</taxon>
        <taxon>Spermatophyta</taxon>
        <taxon>Magnoliopsida</taxon>
        <taxon>Liliopsida</taxon>
        <taxon>Poales</taxon>
        <taxon>Poaceae</taxon>
        <taxon>BOP clade</taxon>
        <taxon>Pooideae</taxon>
        <taxon>Triticodae</taxon>
        <taxon>Triticeae</taxon>
        <taxon>Triticinae</taxon>
        <taxon>Aegilops</taxon>
    </lineage>
</organism>
<dbReference type="Proteomes" id="UP000015105">
    <property type="component" value="Chromosome 1D"/>
</dbReference>
<reference evidence="3" key="2">
    <citation type="journal article" date="2017" name="Nat. Plants">
        <title>The Aegilops tauschii genome reveals multiple impacts of transposons.</title>
        <authorList>
            <person name="Zhao G."/>
            <person name="Zou C."/>
            <person name="Li K."/>
            <person name="Wang K."/>
            <person name="Li T."/>
            <person name="Gao L."/>
            <person name="Zhang X."/>
            <person name="Wang H."/>
            <person name="Yang Z."/>
            <person name="Liu X."/>
            <person name="Jiang W."/>
            <person name="Mao L."/>
            <person name="Kong X."/>
            <person name="Jiao Y."/>
            <person name="Jia J."/>
        </authorList>
    </citation>
    <scope>NUCLEOTIDE SEQUENCE [LARGE SCALE GENOMIC DNA]</scope>
    <source>
        <strain evidence="3">cv. AL8/78</strain>
    </source>
</reference>
<reference evidence="2" key="3">
    <citation type="journal article" date="2017" name="Nature">
        <title>Genome sequence of the progenitor of the wheat D genome Aegilops tauschii.</title>
        <authorList>
            <person name="Luo M.C."/>
            <person name="Gu Y.Q."/>
            <person name="Puiu D."/>
            <person name="Wang H."/>
            <person name="Twardziok S.O."/>
            <person name="Deal K.R."/>
            <person name="Huo N."/>
            <person name="Zhu T."/>
            <person name="Wang L."/>
            <person name="Wang Y."/>
            <person name="McGuire P.E."/>
            <person name="Liu S."/>
            <person name="Long H."/>
            <person name="Ramasamy R.K."/>
            <person name="Rodriguez J.C."/>
            <person name="Van S.L."/>
            <person name="Yuan L."/>
            <person name="Wang Z."/>
            <person name="Xia Z."/>
            <person name="Xiao L."/>
            <person name="Anderson O.D."/>
            <person name="Ouyang S."/>
            <person name="Liang Y."/>
            <person name="Zimin A.V."/>
            <person name="Pertea G."/>
            <person name="Qi P."/>
            <person name="Bennetzen J.L."/>
            <person name="Dai X."/>
            <person name="Dawson M.W."/>
            <person name="Muller H.G."/>
            <person name="Kugler K."/>
            <person name="Rivarola-Duarte L."/>
            <person name="Spannagl M."/>
            <person name="Mayer K.F.X."/>
            <person name="Lu F.H."/>
            <person name="Bevan M.W."/>
            <person name="Leroy P."/>
            <person name="Li P."/>
            <person name="You F.M."/>
            <person name="Sun Q."/>
            <person name="Liu Z."/>
            <person name="Lyons E."/>
            <person name="Wicker T."/>
            <person name="Salzberg S.L."/>
            <person name="Devos K.M."/>
            <person name="Dvorak J."/>
        </authorList>
    </citation>
    <scope>NUCLEOTIDE SEQUENCE [LARGE SCALE GENOMIC DNA]</scope>
    <source>
        <strain evidence="2">cv. AL8/78</strain>
    </source>
</reference>
<reference evidence="2" key="4">
    <citation type="submission" date="2019-03" db="UniProtKB">
        <authorList>
            <consortium name="EnsemblPlants"/>
        </authorList>
    </citation>
    <scope>IDENTIFICATION</scope>
</reference>
<name>A0A452YK43_AEGTS</name>
<dbReference type="EnsemblPlants" id="AET1Gv20438300.12">
    <property type="protein sequence ID" value="AET1Gv20438300.12"/>
    <property type="gene ID" value="AET1Gv20438300"/>
</dbReference>
<feature type="compositionally biased region" description="Basic residues" evidence="1">
    <location>
        <begin position="127"/>
        <end position="136"/>
    </location>
</feature>
<accession>A0A452YK43</accession>
<keyword evidence="3" id="KW-1185">Reference proteome</keyword>
<sequence length="136" mass="13898">DNTSTGSSGTSRCSSAALSSVPCTRACYHGSGSTSLTLPDASTPAAPHVSPPRPGARSSFPQSAHPARTHGTLASPFLPPSPLLLFKDHHSSLPPPTPTPRPGIPNAIAGRSRLAAARAPQRDRGGRGLRRRGLAA</sequence>
<evidence type="ECO:0000313" key="2">
    <source>
        <dbReference type="EnsemblPlants" id="AET1Gv20438300.12"/>
    </source>
</evidence>
<feature type="region of interest" description="Disordered" evidence="1">
    <location>
        <begin position="31"/>
        <end position="136"/>
    </location>
</feature>
<feature type="compositionally biased region" description="Pro residues" evidence="1">
    <location>
        <begin position="93"/>
        <end position="103"/>
    </location>
</feature>
<dbReference type="AlphaFoldDB" id="A0A452YK43"/>
<reference evidence="2" key="5">
    <citation type="journal article" date="2021" name="G3 (Bethesda)">
        <title>Aegilops tauschii genome assembly Aet v5.0 features greater sequence contiguity and improved annotation.</title>
        <authorList>
            <person name="Wang L."/>
            <person name="Zhu T."/>
            <person name="Rodriguez J.C."/>
            <person name="Deal K.R."/>
            <person name="Dubcovsky J."/>
            <person name="McGuire P.E."/>
            <person name="Lux T."/>
            <person name="Spannagl M."/>
            <person name="Mayer K.F.X."/>
            <person name="Baldrich P."/>
            <person name="Meyers B.C."/>
            <person name="Huo N."/>
            <person name="Gu Y.Q."/>
            <person name="Zhou H."/>
            <person name="Devos K.M."/>
            <person name="Bennetzen J.L."/>
            <person name="Unver T."/>
            <person name="Budak H."/>
            <person name="Gulick P.J."/>
            <person name="Galiba G."/>
            <person name="Kalapos B."/>
            <person name="Nelson D.R."/>
            <person name="Li P."/>
            <person name="You F.M."/>
            <person name="Luo M.C."/>
            <person name="Dvorak J."/>
        </authorList>
    </citation>
    <scope>NUCLEOTIDE SEQUENCE [LARGE SCALE GENOMIC DNA]</scope>
    <source>
        <strain evidence="2">cv. AL8/78</strain>
    </source>
</reference>
<protein>
    <submittedName>
        <fullName evidence="2">Uncharacterized protein</fullName>
    </submittedName>
</protein>
<dbReference type="Gramene" id="AET1Gv20438300.12">
    <property type="protein sequence ID" value="AET1Gv20438300.12"/>
    <property type="gene ID" value="AET1Gv20438300"/>
</dbReference>
<evidence type="ECO:0000256" key="1">
    <source>
        <dbReference type="SAM" id="MobiDB-lite"/>
    </source>
</evidence>
<evidence type="ECO:0000313" key="3">
    <source>
        <dbReference type="Proteomes" id="UP000015105"/>
    </source>
</evidence>